<dbReference type="EMBL" id="QRAV01000006">
    <property type="protein sequence ID" value="RDL20653.1"/>
    <property type="molecule type" value="Genomic_DNA"/>
</dbReference>
<dbReference type="InterPro" id="IPR036380">
    <property type="entry name" value="Isochorismatase-like_sf"/>
</dbReference>
<dbReference type="Proteomes" id="UP000255365">
    <property type="component" value="Unassembled WGS sequence"/>
</dbReference>
<feature type="domain" description="Isochorismatase-like" evidence="2">
    <location>
        <begin position="19"/>
        <end position="203"/>
    </location>
</feature>
<evidence type="ECO:0000259" key="2">
    <source>
        <dbReference type="Pfam" id="PF00857"/>
    </source>
</evidence>
<dbReference type="GO" id="GO:0016787">
    <property type="term" value="F:hydrolase activity"/>
    <property type="evidence" value="ECO:0007669"/>
    <property type="project" value="UniProtKB-KW"/>
</dbReference>
<dbReference type="RefSeq" id="WP_047300573.1">
    <property type="nucleotide sequence ID" value="NZ_QRAV01000006.1"/>
</dbReference>
<dbReference type="Pfam" id="PF00857">
    <property type="entry name" value="Isochorismatase"/>
    <property type="match status" value="1"/>
</dbReference>
<evidence type="ECO:0000313" key="4">
    <source>
        <dbReference type="Proteomes" id="UP000255365"/>
    </source>
</evidence>
<proteinExistence type="predicted"/>
<dbReference type="AlphaFoldDB" id="A0A370SLN2"/>
<keyword evidence="1" id="KW-0378">Hydrolase</keyword>
<accession>A0A370SLN2</accession>
<name>A0A370SLN2_PSEJE</name>
<dbReference type="Gene3D" id="3.40.50.850">
    <property type="entry name" value="Isochorismatase-like"/>
    <property type="match status" value="1"/>
</dbReference>
<evidence type="ECO:0000256" key="1">
    <source>
        <dbReference type="ARBA" id="ARBA00022801"/>
    </source>
</evidence>
<organism evidence="3 4">
    <name type="scientific">Pseudomonas jessenii</name>
    <dbReference type="NCBI Taxonomy" id="77298"/>
    <lineage>
        <taxon>Bacteria</taxon>
        <taxon>Pseudomonadati</taxon>
        <taxon>Pseudomonadota</taxon>
        <taxon>Gammaproteobacteria</taxon>
        <taxon>Pseudomonadales</taxon>
        <taxon>Pseudomonadaceae</taxon>
        <taxon>Pseudomonas</taxon>
    </lineage>
</organism>
<dbReference type="InterPro" id="IPR050272">
    <property type="entry name" value="Isochorismatase-like_hydrls"/>
</dbReference>
<reference evidence="3 4" key="1">
    <citation type="submission" date="2018-07" db="EMBL/GenBank/DDBJ databases">
        <title>Genome sequencing of rice bacterial endophytes.</title>
        <authorList>
            <person name="Venturi V."/>
        </authorList>
    </citation>
    <scope>NUCLEOTIDE SEQUENCE [LARGE SCALE GENOMIC DNA]</scope>
    <source>
        <strain evidence="3 4">E2333</strain>
    </source>
</reference>
<dbReference type="InterPro" id="IPR000868">
    <property type="entry name" value="Isochorismatase-like_dom"/>
</dbReference>
<comment type="caution">
    <text evidence="3">The sequence shown here is derived from an EMBL/GenBank/DDBJ whole genome shotgun (WGS) entry which is preliminary data.</text>
</comment>
<sequence>MFTLPHRSPRDLPFVTDHTALLLVDMQRAWLDPQFDPHLTEPGGEYFRSRVRTQVVPNQQRLLNGFRAAQQNVLHTVIESLTADGRDRSLDHKLSNLNVPKGSPQAQIIAELTPAENEIYLPKTSSGVFNSTNIDYVLRNLATRHLIIAGIVTDQCVDMAVRDAADRGYLVTLVEDACATHTAERHHACLNAIKGYCWITDTDTVLGRLQEMQP</sequence>
<dbReference type="PANTHER" id="PTHR43540">
    <property type="entry name" value="PEROXYUREIDOACRYLATE/UREIDOACRYLATE AMIDOHYDROLASE-RELATED"/>
    <property type="match status" value="1"/>
</dbReference>
<dbReference type="SUPFAM" id="SSF52499">
    <property type="entry name" value="Isochorismatase-like hydrolases"/>
    <property type="match status" value="1"/>
</dbReference>
<protein>
    <submittedName>
        <fullName evidence="3">Nicotinamidase-related amidase</fullName>
    </submittedName>
</protein>
<dbReference type="PANTHER" id="PTHR43540:SF1">
    <property type="entry name" value="ISOCHORISMATASE HYDROLASE"/>
    <property type="match status" value="1"/>
</dbReference>
<evidence type="ECO:0000313" key="3">
    <source>
        <dbReference type="EMBL" id="RDL20653.1"/>
    </source>
</evidence>
<gene>
    <name evidence="3" type="ORF">DEU51_106100</name>
</gene>
<dbReference type="CDD" id="cd00431">
    <property type="entry name" value="cysteine_hydrolases"/>
    <property type="match status" value="1"/>
</dbReference>